<dbReference type="Proteomes" id="UP000238274">
    <property type="component" value="Unassembled WGS sequence"/>
</dbReference>
<sequence>TELNHRQQIGDYFDEDEFEGLREEDNNPVLNNPSIDMNLLEDALMEIDEVIEDKTSSAKISSAFSPEDLSTIRHIISCTVIPSWLNRPLLLFGDASAGKVRSANWITFFTIFMPFAIVELQISKQDEFVDSGYHLAMLTELAMEYRVDDIKIQKYLFHLTTYRSNLNENHPHLNPTPNHHMAFHLTKQLFNFGPANYLASWHFEQINGILQQIPTNKKMNQLDYTMLKQAVRASNLRILMESQYLPPLLAKLSPLFSQQKKLQSLLGEMSDLQDQSQEINEKINHINYVNEQKGCSHSMFCKKVHNFKRMGLTYTDSSDKGSSTIEYNLNTNGNTKQLFGKIVFIVQMALYEPINRSEKKHKLYTFLCVQRFEKLSLLDEKNNPYPKMLPDLNIHVFYSPPLLSEENKTQFCDLITPNAVVYHAATFLHKSTTFNTQHDIVAVKTLGHSRSGLIK</sequence>
<accession>A0A2S4UI44</accession>
<evidence type="ECO:0000256" key="1">
    <source>
        <dbReference type="SAM" id="Coils"/>
    </source>
</evidence>
<name>A0A2S4UI44_9BASI</name>
<dbReference type="OrthoDB" id="2507524at2759"/>
<evidence type="ECO:0000313" key="2">
    <source>
        <dbReference type="EMBL" id="POV96965.1"/>
    </source>
</evidence>
<protein>
    <submittedName>
        <fullName evidence="2">Uncharacterized protein</fullName>
    </submittedName>
</protein>
<dbReference type="AlphaFoldDB" id="A0A2S4UI44"/>
<dbReference type="EMBL" id="PKSM01000350">
    <property type="protein sequence ID" value="POV96965.1"/>
    <property type="molecule type" value="Genomic_DNA"/>
</dbReference>
<organism evidence="2 3">
    <name type="scientific">Puccinia striiformis</name>
    <dbReference type="NCBI Taxonomy" id="27350"/>
    <lineage>
        <taxon>Eukaryota</taxon>
        <taxon>Fungi</taxon>
        <taxon>Dikarya</taxon>
        <taxon>Basidiomycota</taxon>
        <taxon>Pucciniomycotina</taxon>
        <taxon>Pucciniomycetes</taxon>
        <taxon>Pucciniales</taxon>
        <taxon>Pucciniaceae</taxon>
        <taxon>Puccinia</taxon>
    </lineage>
</organism>
<keyword evidence="3" id="KW-1185">Reference proteome</keyword>
<reference evidence="3" key="3">
    <citation type="journal article" date="2018" name="Mol. Plant Microbe Interact.">
        <title>Genome sequence resources for the wheat stripe rust pathogen (Puccinia striiformis f. sp. tritici) and the barley stripe rust pathogen (Puccinia striiformis f. sp. hordei).</title>
        <authorList>
            <person name="Xia C."/>
            <person name="Wang M."/>
            <person name="Yin C."/>
            <person name="Cornejo O.E."/>
            <person name="Hulbert S.H."/>
            <person name="Chen X."/>
        </authorList>
    </citation>
    <scope>NUCLEOTIDE SEQUENCE [LARGE SCALE GENOMIC DNA]</scope>
    <source>
        <strain evidence="3">93TX-2</strain>
    </source>
</reference>
<reference evidence="2 3" key="1">
    <citation type="submission" date="2017-12" db="EMBL/GenBank/DDBJ databases">
        <title>Gene loss provides genomic basis for host adaptation in cereal stripe rust fungi.</title>
        <authorList>
            <person name="Xia C."/>
        </authorList>
    </citation>
    <scope>NUCLEOTIDE SEQUENCE [LARGE SCALE GENOMIC DNA]</scope>
    <source>
        <strain evidence="2 3">93TX-2</strain>
    </source>
</reference>
<proteinExistence type="predicted"/>
<dbReference type="VEuPathDB" id="FungiDB:PSHT_14848"/>
<reference evidence="3" key="2">
    <citation type="journal article" date="2018" name="BMC Genomics">
        <title>Genomic insights into host adaptation between the wheat stripe rust pathogen (Puccinia striiformis f. sp. tritici) and the barley stripe rust pathogen (Puccinia striiformis f. sp. hordei).</title>
        <authorList>
            <person name="Xia C."/>
            <person name="Wang M."/>
            <person name="Yin C."/>
            <person name="Cornejo O.E."/>
            <person name="Hulbert S.H."/>
            <person name="Chen X."/>
        </authorList>
    </citation>
    <scope>NUCLEOTIDE SEQUENCE [LARGE SCALE GENOMIC DNA]</scope>
    <source>
        <strain evidence="3">93TX-2</strain>
    </source>
</reference>
<gene>
    <name evidence="2" type="ORF">PSHT_14848</name>
</gene>
<feature type="non-terminal residue" evidence="2">
    <location>
        <position position="1"/>
    </location>
</feature>
<feature type="coiled-coil region" evidence="1">
    <location>
        <begin position="255"/>
        <end position="282"/>
    </location>
</feature>
<dbReference type="VEuPathDB" id="FungiDB:PSTT_05551"/>
<feature type="non-terminal residue" evidence="2">
    <location>
        <position position="455"/>
    </location>
</feature>
<keyword evidence="1" id="KW-0175">Coiled coil</keyword>
<comment type="caution">
    <text evidence="2">The sequence shown here is derived from an EMBL/GenBank/DDBJ whole genome shotgun (WGS) entry which is preliminary data.</text>
</comment>
<evidence type="ECO:0000313" key="3">
    <source>
        <dbReference type="Proteomes" id="UP000238274"/>
    </source>
</evidence>